<dbReference type="AlphaFoldDB" id="A0A2V1JRU1"/>
<keyword evidence="2" id="KW-1185">Reference proteome</keyword>
<comment type="caution">
    <text evidence="1">The sequence shown here is derived from an EMBL/GenBank/DDBJ whole genome shotgun (WGS) entry which is preliminary data.</text>
</comment>
<accession>A0A2V1JRU1</accession>
<evidence type="ECO:0000313" key="2">
    <source>
        <dbReference type="Proteomes" id="UP000245288"/>
    </source>
</evidence>
<name>A0A2V1JRU1_EUBRA</name>
<reference evidence="1 2" key="1">
    <citation type="submission" date="2014-09" db="EMBL/GenBank/DDBJ databases">
        <title>Butyrate-producing bacteria isolated from human gut.</title>
        <authorList>
            <person name="Zhang Q."/>
            <person name="Zhao L."/>
        </authorList>
    </citation>
    <scope>NUCLEOTIDE SEQUENCE [LARGE SCALE GENOMIC DNA]</scope>
    <source>
        <strain evidence="1 2">21</strain>
    </source>
</reference>
<dbReference type="Proteomes" id="UP000245288">
    <property type="component" value="Unassembled WGS sequence"/>
</dbReference>
<sequence length="247" mass="28993">MEKKVSIRDIAKLHVSQQLERKKAILLNLELDTCMRAGKEWIPIPGIFTWEDRKRYEMDQKIMLPNGTFTKQFSLPNYFRGENAYVTRGRHIQEQDMLTEMEQIPGVEPEYYGDGSEWLAFTSNFDQALLHACCKWDKDAREWRPLTEDEIHKPEKEGDADYRYGVIYMAKADDERFSGKAECSPACHVMTPAGILAERGQRQYTFAMRMQKEDTLQEDACFDRLIFEHTEDFCRDVCELMTGLKKF</sequence>
<proteinExistence type="predicted"/>
<dbReference type="EMBL" id="JRFU01000129">
    <property type="protein sequence ID" value="PWE86093.1"/>
    <property type="molecule type" value="Genomic_DNA"/>
</dbReference>
<protein>
    <submittedName>
        <fullName evidence="1">Uncharacterized protein</fullName>
    </submittedName>
</protein>
<gene>
    <name evidence="1" type="ORF">LG34_11860</name>
</gene>
<organism evidence="1 2">
    <name type="scientific">Eubacterium ramulus</name>
    <dbReference type="NCBI Taxonomy" id="39490"/>
    <lineage>
        <taxon>Bacteria</taxon>
        <taxon>Bacillati</taxon>
        <taxon>Bacillota</taxon>
        <taxon>Clostridia</taxon>
        <taxon>Eubacteriales</taxon>
        <taxon>Eubacteriaceae</taxon>
        <taxon>Eubacterium</taxon>
    </lineage>
</organism>
<evidence type="ECO:0000313" key="1">
    <source>
        <dbReference type="EMBL" id="PWE86093.1"/>
    </source>
</evidence>
<dbReference type="OrthoDB" id="9816036at2"/>
<dbReference type="RefSeq" id="WP_109216163.1">
    <property type="nucleotide sequence ID" value="NZ_CAJLEE010000017.1"/>
</dbReference>